<dbReference type="EMBL" id="VSRR010132630">
    <property type="protein sequence ID" value="MPD02682.1"/>
    <property type="molecule type" value="Genomic_DNA"/>
</dbReference>
<gene>
    <name evidence="2" type="ORF">E2C01_098278</name>
</gene>
<feature type="compositionally biased region" description="Pro residues" evidence="1">
    <location>
        <begin position="11"/>
        <end position="27"/>
    </location>
</feature>
<dbReference type="Proteomes" id="UP000324222">
    <property type="component" value="Unassembled WGS sequence"/>
</dbReference>
<comment type="caution">
    <text evidence="2">The sequence shown here is derived from an EMBL/GenBank/DDBJ whole genome shotgun (WGS) entry which is preliminary data.</text>
</comment>
<evidence type="ECO:0000256" key="1">
    <source>
        <dbReference type="SAM" id="MobiDB-lite"/>
    </source>
</evidence>
<reference evidence="2 3" key="1">
    <citation type="submission" date="2019-05" db="EMBL/GenBank/DDBJ databases">
        <title>Another draft genome of Portunus trituberculatus and its Hox gene families provides insights of decapod evolution.</title>
        <authorList>
            <person name="Jeong J.-H."/>
            <person name="Song I."/>
            <person name="Kim S."/>
            <person name="Choi T."/>
            <person name="Kim D."/>
            <person name="Ryu S."/>
            <person name="Kim W."/>
        </authorList>
    </citation>
    <scope>NUCLEOTIDE SEQUENCE [LARGE SCALE GENOMIC DNA]</scope>
    <source>
        <tissue evidence="2">Muscle</tissue>
    </source>
</reference>
<proteinExistence type="predicted"/>
<protein>
    <submittedName>
        <fullName evidence="2">Uncharacterized protein</fullName>
    </submittedName>
</protein>
<organism evidence="2 3">
    <name type="scientific">Portunus trituberculatus</name>
    <name type="common">Swimming crab</name>
    <name type="synonym">Neptunus trituberculatus</name>
    <dbReference type="NCBI Taxonomy" id="210409"/>
    <lineage>
        <taxon>Eukaryota</taxon>
        <taxon>Metazoa</taxon>
        <taxon>Ecdysozoa</taxon>
        <taxon>Arthropoda</taxon>
        <taxon>Crustacea</taxon>
        <taxon>Multicrustacea</taxon>
        <taxon>Malacostraca</taxon>
        <taxon>Eumalacostraca</taxon>
        <taxon>Eucarida</taxon>
        <taxon>Decapoda</taxon>
        <taxon>Pleocyemata</taxon>
        <taxon>Brachyura</taxon>
        <taxon>Eubrachyura</taxon>
        <taxon>Portunoidea</taxon>
        <taxon>Portunidae</taxon>
        <taxon>Portuninae</taxon>
        <taxon>Portunus</taxon>
    </lineage>
</organism>
<dbReference type="AlphaFoldDB" id="A0A5B7JXF3"/>
<accession>A0A5B7JXF3</accession>
<evidence type="ECO:0000313" key="3">
    <source>
        <dbReference type="Proteomes" id="UP000324222"/>
    </source>
</evidence>
<keyword evidence="3" id="KW-1185">Reference proteome</keyword>
<feature type="region of interest" description="Disordered" evidence="1">
    <location>
        <begin position="1"/>
        <end position="27"/>
    </location>
</feature>
<name>A0A5B7JXF3_PORTR</name>
<evidence type="ECO:0000313" key="2">
    <source>
        <dbReference type="EMBL" id="MPD02682.1"/>
    </source>
</evidence>
<sequence>MSHLSYTSTFPSPPPPPHPQALSPWPSPKSFPPECDCRFLGAVLAGCVTAGKDVPGSGVLPLQVLWPQVT</sequence>